<dbReference type="Pfam" id="PF10945">
    <property type="entry name" value="CBP_BcsR"/>
    <property type="match status" value="1"/>
</dbReference>
<evidence type="ECO:0000313" key="1">
    <source>
        <dbReference type="EMBL" id="NMG15347.1"/>
    </source>
</evidence>
<reference evidence="1 2" key="1">
    <citation type="submission" date="2019-12" db="EMBL/GenBank/DDBJ databases">
        <title>Comparative genomics gives insights into the taxonomy of the Azoarcus-Aromatoleum group and reveals separate origins of nif in the plant-associated Azoarcus and non-plant-associated Aromatoleum sub-groups.</title>
        <authorList>
            <person name="Lafos M."/>
            <person name="Maluk M."/>
            <person name="Batista M."/>
            <person name="Junghare M."/>
            <person name="Carmona M."/>
            <person name="Faoro H."/>
            <person name="Cruz L.M."/>
            <person name="Battistoni F."/>
            <person name="De Souza E."/>
            <person name="Pedrosa F."/>
            <person name="Chen W.-M."/>
            <person name="Poole P.S."/>
            <person name="Dixon R.A."/>
            <person name="James E.K."/>
        </authorList>
    </citation>
    <scope>NUCLEOTIDE SEQUENCE [LARGE SCALE GENOMIC DNA]</scope>
    <source>
        <strain evidence="1 2">PbN1</strain>
    </source>
</reference>
<dbReference type="RefSeq" id="WP_169202042.1">
    <property type="nucleotide sequence ID" value="NZ_CP059467.1"/>
</dbReference>
<dbReference type="Proteomes" id="UP000633943">
    <property type="component" value="Unassembled WGS sequence"/>
</dbReference>
<accession>A0ABX1NV09</accession>
<gene>
    <name evidence="1" type="ORF">GPA24_07285</name>
</gene>
<protein>
    <recommendedName>
        <fullName evidence="3">Cellulose biosynthesis protein BcsR</fullName>
    </recommendedName>
</protein>
<evidence type="ECO:0000313" key="2">
    <source>
        <dbReference type="Proteomes" id="UP000633943"/>
    </source>
</evidence>
<dbReference type="NCBIfam" id="NF040717">
    <property type="entry name" value="BcsR_only"/>
    <property type="match status" value="1"/>
</dbReference>
<dbReference type="EMBL" id="WTVP01000014">
    <property type="protein sequence ID" value="NMG15347.1"/>
    <property type="molecule type" value="Genomic_DNA"/>
</dbReference>
<keyword evidence="2" id="KW-1185">Reference proteome</keyword>
<name>A0ABX1NV09_9RHOO</name>
<dbReference type="InterPro" id="IPR024487">
    <property type="entry name" value="CBP_BcsR"/>
</dbReference>
<organism evidence="1 2">
    <name type="scientific">Aromatoleum bremense</name>
    <dbReference type="NCBI Taxonomy" id="76115"/>
    <lineage>
        <taxon>Bacteria</taxon>
        <taxon>Pseudomonadati</taxon>
        <taxon>Pseudomonadota</taxon>
        <taxon>Betaproteobacteria</taxon>
        <taxon>Rhodocyclales</taxon>
        <taxon>Rhodocyclaceae</taxon>
        <taxon>Aromatoleum</taxon>
    </lineage>
</organism>
<sequence>MSTTAHDLDDSSTADDIGRLRAALQLPEFDYVGLGMRAEMLRALRRWPLLDELDRSDALPTTHDRQEVAA</sequence>
<evidence type="ECO:0008006" key="3">
    <source>
        <dbReference type="Google" id="ProtNLM"/>
    </source>
</evidence>
<proteinExistence type="predicted"/>
<comment type="caution">
    <text evidence="1">The sequence shown here is derived from an EMBL/GenBank/DDBJ whole genome shotgun (WGS) entry which is preliminary data.</text>
</comment>